<dbReference type="RefSeq" id="XP_025408194.1">
    <property type="nucleotide sequence ID" value="XM_025552409.1"/>
</dbReference>
<accession>A0A8B8FBG5</accession>
<organism evidence="2 3">
    <name type="scientific">Sipha flava</name>
    <name type="common">yellow sugarcane aphid</name>
    <dbReference type="NCBI Taxonomy" id="143950"/>
    <lineage>
        <taxon>Eukaryota</taxon>
        <taxon>Metazoa</taxon>
        <taxon>Ecdysozoa</taxon>
        <taxon>Arthropoda</taxon>
        <taxon>Hexapoda</taxon>
        <taxon>Insecta</taxon>
        <taxon>Pterygota</taxon>
        <taxon>Neoptera</taxon>
        <taxon>Paraneoptera</taxon>
        <taxon>Hemiptera</taxon>
        <taxon>Sternorrhyncha</taxon>
        <taxon>Aphidomorpha</taxon>
        <taxon>Aphidoidea</taxon>
        <taxon>Aphididae</taxon>
        <taxon>Sipha</taxon>
    </lineage>
</organism>
<sequence length="128" mass="14767">MINVSVTNLTNDVTSTAFVPIKSLAAPHPPVPLSPFTVIIIVIFICLMLFGIIIAIRRKRRLDRLRHSLLPFYSFDANEEEDWDSDLLQHDSGASTIRQHGQTFRHESSFHSWHERFSPIQRAMDRLN</sequence>
<dbReference type="PANTHER" id="PTHR15868:SF0">
    <property type="entry name" value="SIMILAR TO RIKEN CDNA 6430571L13 GENE_ SIMILAR TO G20 PROTEIN"/>
    <property type="match status" value="1"/>
</dbReference>
<keyword evidence="1" id="KW-0812">Transmembrane</keyword>
<dbReference type="AlphaFoldDB" id="A0A8B8FBG5"/>
<name>A0A8B8FBG5_9HEMI</name>
<dbReference type="PANTHER" id="PTHR15868">
    <property type="entry name" value="SIMILAR TO RIKEN CDNA 6430571L13 GENE, SIMILAR TO G20 PROTEIN"/>
    <property type="match status" value="1"/>
</dbReference>
<evidence type="ECO:0000313" key="2">
    <source>
        <dbReference type="Proteomes" id="UP000694846"/>
    </source>
</evidence>
<keyword evidence="2" id="KW-1185">Reference proteome</keyword>
<protein>
    <submittedName>
        <fullName evidence="3">Small integral membrane protein 29-like isoform X1</fullName>
    </submittedName>
</protein>
<dbReference type="OrthoDB" id="6381603at2759"/>
<keyword evidence="1" id="KW-0472">Membrane</keyword>
<dbReference type="Proteomes" id="UP000694846">
    <property type="component" value="Unplaced"/>
</dbReference>
<proteinExistence type="predicted"/>
<dbReference type="InterPro" id="IPR042351">
    <property type="entry name" value="C3orf18-like"/>
</dbReference>
<feature type="transmembrane region" description="Helical" evidence="1">
    <location>
        <begin position="36"/>
        <end position="56"/>
    </location>
</feature>
<gene>
    <name evidence="3" type="primary">LOC112681993</name>
</gene>
<reference evidence="3" key="1">
    <citation type="submission" date="2025-08" db="UniProtKB">
        <authorList>
            <consortium name="RefSeq"/>
        </authorList>
    </citation>
    <scope>IDENTIFICATION</scope>
    <source>
        <tissue evidence="3">Whole body</tissue>
    </source>
</reference>
<evidence type="ECO:0000256" key="1">
    <source>
        <dbReference type="SAM" id="Phobius"/>
    </source>
</evidence>
<dbReference type="GeneID" id="112681993"/>
<keyword evidence="1" id="KW-1133">Transmembrane helix</keyword>
<evidence type="ECO:0000313" key="3">
    <source>
        <dbReference type="RefSeq" id="XP_025408194.1"/>
    </source>
</evidence>